<feature type="transmembrane region" description="Helical" evidence="1">
    <location>
        <begin position="342"/>
        <end position="361"/>
    </location>
</feature>
<dbReference type="Pfam" id="PF07786">
    <property type="entry name" value="HGSNAT_cat"/>
    <property type="match status" value="1"/>
</dbReference>
<proteinExistence type="predicted"/>
<evidence type="ECO:0000259" key="2">
    <source>
        <dbReference type="Pfam" id="PF07786"/>
    </source>
</evidence>
<dbReference type="AlphaFoldDB" id="A0A6L8XVL5"/>
<gene>
    <name evidence="3" type="ORF">GT712_13240</name>
</gene>
<evidence type="ECO:0000313" key="4">
    <source>
        <dbReference type="Proteomes" id="UP000477156"/>
    </source>
</evidence>
<feature type="transmembrane region" description="Helical" evidence="1">
    <location>
        <begin position="153"/>
        <end position="175"/>
    </location>
</feature>
<feature type="transmembrane region" description="Helical" evidence="1">
    <location>
        <begin position="301"/>
        <end position="321"/>
    </location>
</feature>
<feature type="transmembrane region" description="Helical" evidence="1">
    <location>
        <begin position="72"/>
        <end position="92"/>
    </location>
</feature>
<keyword evidence="1" id="KW-1133">Transmembrane helix</keyword>
<dbReference type="Proteomes" id="UP000477156">
    <property type="component" value="Unassembled WGS sequence"/>
</dbReference>
<keyword evidence="1" id="KW-0472">Membrane</keyword>
<comment type="caution">
    <text evidence="3">The sequence shown here is derived from an EMBL/GenBank/DDBJ whole genome shotgun (WGS) entry which is preliminary data.</text>
</comment>
<dbReference type="EMBL" id="WWVF01000027">
    <property type="protein sequence ID" value="MZS90011.1"/>
    <property type="molecule type" value="Genomic_DNA"/>
</dbReference>
<feature type="transmembrane region" description="Helical" evidence="1">
    <location>
        <begin position="46"/>
        <end position="66"/>
    </location>
</feature>
<evidence type="ECO:0000256" key="1">
    <source>
        <dbReference type="SAM" id="Phobius"/>
    </source>
</evidence>
<accession>A0A6L8XVL5</accession>
<feature type="transmembrane region" description="Helical" evidence="1">
    <location>
        <begin position="367"/>
        <end position="387"/>
    </location>
</feature>
<name>A0A6L8XVL5_9FIRM</name>
<feature type="transmembrane region" description="Helical" evidence="1">
    <location>
        <begin position="112"/>
        <end position="133"/>
    </location>
</feature>
<sequence length="395" mass="44530">MISVTKDKCSVLTENIRIKEEVSMFSLKEKEVNTGRQRELDLVKGFLLIMIVFIHSFQTIGGVAAAESNVHKILFALFMPTGACLYLFTMGFGSAFTRHSQPKDMVKNGIKLLFYQGLSNLCYAAVMTISFNIRNSITVEAAGSRELYDANLYSMLTFVNIFFIAGMCYLVLAVYRKLNVSLRGYVISAVIVGIISPFTKLLVSDDPAINWILDMTFGGKGETSFCFFPYLSYVFLGYVFGKVLRRIPEDEKGNFYKEGGIISGITAAVWFICCIVLHPGIEGFFNYMIEQYRIPGLAKVLGSFCSIIFVFAAAFRIMPMMEKWKFGYNKLCYYSKQISKMYAVHIGVYWTLAGFAAFYEFGVKECLILSVAALIVTDLLVHGYIIITDKIKNRK</sequence>
<feature type="domain" description="Heparan-alpha-glucosaminide N-acetyltransferase catalytic" evidence="2">
    <location>
        <begin position="36"/>
        <end position="247"/>
    </location>
</feature>
<feature type="transmembrane region" description="Helical" evidence="1">
    <location>
        <begin position="182"/>
        <end position="202"/>
    </location>
</feature>
<protein>
    <submittedName>
        <fullName evidence="3">DUF1624 domain-containing protein</fullName>
    </submittedName>
</protein>
<dbReference type="InterPro" id="IPR012429">
    <property type="entry name" value="HGSNAT_cat"/>
</dbReference>
<organism evidence="3 4">
    <name type="scientific">Blautia wexlerae</name>
    <dbReference type="NCBI Taxonomy" id="418240"/>
    <lineage>
        <taxon>Bacteria</taxon>
        <taxon>Bacillati</taxon>
        <taxon>Bacillota</taxon>
        <taxon>Clostridia</taxon>
        <taxon>Lachnospirales</taxon>
        <taxon>Lachnospiraceae</taxon>
        <taxon>Blautia</taxon>
    </lineage>
</organism>
<feature type="transmembrane region" description="Helical" evidence="1">
    <location>
        <begin position="261"/>
        <end position="281"/>
    </location>
</feature>
<evidence type="ECO:0000313" key="3">
    <source>
        <dbReference type="EMBL" id="MZS90011.1"/>
    </source>
</evidence>
<keyword evidence="1" id="KW-0812">Transmembrane</keyword>
<reference evidence="3 4" key="1">
    <citation type="journal article" date="2019" name="Nat. Med.">
        <title>A library of human gut bacterial isolates paired with longitudinal multiomics data enables mechanistic microbiome research.</title>
        <authorList>
            <person name="Poyet M."/>
            <person name="Groussin M."/>
            <person name="Gibbons S.M."/>
            <person name="Avila-Pacheco J."/>
            <person name="Jiang X."/>
            <person name="Kearney S.M."/>
            <person name="Perrotta A.R."/>
            <person name="Berdy B."/>
            <person name="Zhao S."/>
            <person name="Lieberman T.D."/>
            <person name="Swanson P.K."/>
            <person name="Smith M."/>
            <person name="Roesemann S."/>
            <person name="Alexander J.E."/>
            <person name="Rich S.A."/>
            <person name="Livny J."/>
            <person name="Vlamakis H."/>
            <person name="Clish C."/>
            <person name="Bullock K."/>
            <person name="Deik A."/>
            <person name="Scott J."/>
            <person name="Pierce K.A."/>
            <person name="Xavier R.J."/>
            <person name="Alm E.J."/>
        </authorList>
    </citation>
    <scope>NUCLEOTIDE SEQUENCE [LARGE SCALE GENOMIC DNA]</scope>
    <source>
        <strain evidence="3 4">BIOML-A12</strain>
    </source>
</reference>
<feature type="transmembrane region" description="Helical" evidence="1">
    <location>
        <begin position="222"/>
        <end position="240"/>
    </location>
</feature>